<dbReference type="Proteomes" id="UP000053237">
    <property type="component" value="Unassembled WGS sequence"/>
</dbReference>
<sequence length="474" mass="53979">MSCSPEPSVMIEVRVLHRNNDAKILCIEWDCPHNSNCAHSKWITIKAFKKRFKPFLCTFYPEITANVQATPKCERRWPLEVYSTPKMGRIAIATTSMPLGTRILETPAFAAVVSDKYRQRYCHFCIRRLSGKAFQCDQCRYSVYCSMECLTTDANTFHELQCDVLVRLGTKKDCDTELPRLVVAVLSMQHSRAFKPKHNPLQNLTVPSVVTSTKHKHAIQLVNLLKKSKLSHFVSSDEVHDVIVKVQTNAHPLILNGSVTCGLGLFPEAAMIFNHSCSPNIILAFEPGTRMLTAQNIRTIRPRQALEYAYIDILPSKSRRRQLLTDAFGFDCTCVRCSQEGEKELLAAHGTFDQETTILLQLQTATLIPSQFDVEKVLASYADGREPSAEFVFSLWMVQVNALIQKREWHPARKIIEEMINTWTVEWNLPRYYPVTDALYRQLLQVCTQLELAVKCQNIRSKMNKIGAICGFSD</sequence>
<feature type="domain" description="MYND-type" evidence="6">
    <location>
        <begin position="122"/>
        <end position="162"/>
    </location>
</feature>
<gene>
    <name evidence="7" type="ORF">BN9_061650</name>
</gene>
<comment type="caution">
    <text evidence="7">The sequence shown here is derived from an EMBL/GenBank/DDBJ whole genome shotgun (WGS) entry which is preliminary data.</text>
</comment>
<evidence type="ECO:0000313" key="7">
    <source>
        <dbReference type="EMBL" id="CCI45292.1"/>
    </source>
</evidence>
<evidence type="ECO:0000259" key="5">
    <source>
        <dbReference type="PROSITE" id="PS50280"/>
    </source>
</evidence>
<dbReference type="PROSITE" id="PS01360">
    <property type="entry name" value="ZF_MYND_1"/>
    <property type="match status" value="1"/>
</dbReference>
<dbReference type="EMBL" id="CAIX01000094">
    <property type="protein sequence ID" value="CCI45292.1"/>
    <property type="molecule type" value="Genomic_DNA"/>
</dbReference>
<dbReference type="Gene3D" id="2.170.270.10">
    <property type="entry name" value="SET domain"/>
    <property type="match status" value="1"/>
</dbReference>
<reference evidence="7 8" key="1">
    <citation type="submission" date="2012-05" db="EMBL/GenBank/DDBJ databases">
        <title>Recombination and specialization in a pathogen metapopulation.</title>
        <authorList>
            <person name="Gardiner A."/>
            <person name="Kemen E."/>
            <person name="Schultz-Larsen T."/>
            <person name="MacLean D."/>
            <person name="Van Oosterhout C."/>
            <person name="Jones J.D.G."/>
        </authorList>
    </citation>
    <scope>NUCLEOTIDE SEQUENCE [LARGE SCALE GENOMIC DNA]</scope>
    <source>
        <strain evidence="7 8">Ac Nc2</strain>
    </source>
</reference>
<evidence type="ECO:0000256" key="1">
    <source>
        <dbReference type="ARBA" id="ARBA00022723"/>
    </source>
</evidence>
<dbReference type="InterPro" id="IPR050869">
    <property type="entry name" value="H3K4_H4K5_MeTrfase"/>
</dbReference>
<dbReference type="InterPro" id="IPR002893">
    <property type="entry name" value="Znf_MYND"/>
</dbReference>
<dbReference type="AlphaFoldDB" id="A0A024GF08"/>
<dbReference type="PROSITE" id="PS50865">
    <property type="entry name" value="ZF_MYND_2"/>
    <property type="match status" value="1"/>
</dbReference>
<dbReference type="InterPro" id="IPR046341">
    <property type="entry name" value="SET_dom_sf"/>
</dbReference>
<dbReference type="STRING" id="65357.A0A024GF08"/>
<dbReference type="Gene3D" id="1.10.220.160">
    <property type="match status" value="1"/>
</dbReference>
<dbReference type="PANTHER" id="PTHR12197">
    <property type="entry name" value="HISTONE-LYSINE N-METHYLTRANSFERASE SMYD"/>
    <property type="match status" value="1"/>
</dbReference>
<proteinExistence type="predicted"/>
<keyword evidence="8" id="KW-1185">Reference proteome</keyword>
<dbReference type="OrthoDB" id="265717at2759"/>
<dbReference type="GO" id="GO:0008270">
    <property type="term" value="F:zinc ion binding"/>
    <property type="evidence" value="ECO:0007669"/>
    <property type="project" value="UniProtKB-KW"/>
</dbReference>
<dbReference type="SUPFAM" id="SSF144232">
    <property type="entry name" value="HIT/MYND zinc finger-like"/>
    <property type="match status" value="1"/>
</dbReference>
<dbReference type="Gene3D" id="6.10.140.2220">
    <property type="match status" value="1"/>
</dbReference>
<evidence type="ECO:0000256" key="3">
    <source>
        <dbReference type="ARBA" id="ARBA00022833"/>
    </source>
</evidence>
<evidence type="ECO:0000256" key="4">
    <source>
        <dbReference type="PROSITE-ProRule" id="PRU00134"/>
    </source>
</evidence>
<keyword evidence="1" id="KW-0479">Metal-binding</keyword>
<dbReference type="PROSITE" id="PS50280">
    <property type="entry name" value="SET"/>
    <property type="match status" value="1"/>
</dbReference>
<evidence type="ECO:0000313" key="8">
    <source>
        <dbReference type="Proteomes" id="UP000053237"/>
    </source>
</evidence>
<organism evidence="7 8">
    <name type="scientific">Albugo candida</name>
    <dbReference type="NCBI Taxonomy" id="65357"/>
    <lineage>
        <taxon>Eukaryota</taxon>
        <taxon>Sar</taxon>
        <taxon>Stramenopiles</taxon>
        <taxon>Oomycota</taxon>
        <taxon>Peronosporomycetes</taxon>
        <taxon>Albuginales</taxon>
        <taxon>Albuginaceae</taxon>
        <taxon>Albugo</taxon>
    </lineage>
</organism>
<dbReference type="InParanoid" id="A0A024GF08"/>
<evidence type="ECO:0000256" key="2">
    <source>
        <dbReference type="ARBA" id="ARBA00022771"/>
    </source>
</evidence>
<name>A0A024GF08_9STRA</name>
<keyword evidence="2 4" id="KW-0863">Zinc-finger</keyword>
<dbReference type="CDD" id="cd20071">
    <property type="entry name" value="SET_SMYD"/>
    <property type="match status" value="1"/>
</dbReference>
<protein>
    <recommendedName>
        <fullName evidence="9">MYND-type domain-containing protein</fullName>
    </recommendedName>
</protein>
<evidence type="ECO:0008006" key="9">
    <source>
        <dbReference type="Google" id="ProtNLM"/>
    </source>
</evidence>
<keyword evidence="3" id="KW-0862">Zinc</keyword>
<dbReference type="InterPro" id="IPR001214">
    <property type="entry name" value="SET_dom"/>
</dbReference>
<accession>A0A024GF08</accession>
<evidence type="ECO:0000259" key="6">
    <source>
        <dbReference type="PROSITE" id="PS50865"/>
    </source>
</evidence>
<dbReference type="SUPFAM" id="SSF82199">
    <property type="entry name" value="SET domain"/>
    <property type="match status" value="1"/>
</dbReference>
<feature type="domain" description="SET" evidence="5">
    <location>
        <begin position="77"/>
        <end position="311"/>
    </location>
</feature>